<protein>
    <submittedName>
        <fullName evidence="1">Uncharacterized protein</fullName>
    </submittedName>
</protein>
<proteinExistence type="predicted"/>
<organism evidence="1 2">
    <name type="scientific">Crenothrix polyspora</name>
    <dbReference type="NCBI Taxonomy" id="360316"/>
    <lineage>
        <taxon>Bacteria</taxon>
        <taxon>Pseudomonadati</taxon>
        <taxon>Pseudomonadota</taxon>
        <taxon>Gammaproteobacteria</taxon>
        <taxon>Methylococcales</taxon>
        <taxon>Crenotrichaceae</taxon>
        <taxon>Crenothrix</taxon>
    </lineage>
</organism>
<dbReference type="EMBL" id="FUKI01000169">
    <property type="protein sequence ID" value="SJM96344.1"/>
    <property type="molecule type" value="Genomic_DNA"/>
</dbReference>
<accession>A0A1R4HJE8</accession>
<dbReference type="Proteomes" id="UP000195667">
    <property type="component" value="Unassembled WGS sequence"/>
</dbReference>
<gene>
    <name evidence="1" type="ORF">CRENPOLYSF1_890014</name>
</gene>
<reference evidence="2" key="1">
    <citation type="submission" date="2017-02" db="EMBL/GenBank/DDBJ databases">
        <authorList>
            <person name="Daims H."/>
        </authorList>
    </citation>
    <scope>NUCLEOTIDE SEQUENCE [LARGE SCALE GENOMIC DNA]</scope>
</reference>
<dbReference type="AlphaFoldDB" id="A0A1R4HJE8"/>
<sequence>MKKPIKLAANAAQPNIYKPSEPPRLKVTNATEAELTTLTGGYLRDNKARQEAAIMAGIRPCIMYVAKDFTTGIS</sequence>
<keyword evidence="2" id="KW-1185">Reference proteome</keyword>
<evidence type="ECO:0000313" key="1">
    <source>
        <dbReference type="EMBL" id="SJM96344.1"/>
    </source>
</evidence>
<name>A0A1R4HJE8_9GAMM</name>
<evidence type="ECO:0000313" key="2">
    <source>
        <dbReference type="Proteomes" id="UP000195667"/>
    </source>
</evidence>